<feature type="transmembrane region" description="Helical" evidence="9">
    <location>
        <begin position="568"/>
        <end position="587"/>
    </location>
</feature>
<dbReference type="PROSITE" id="PS51746">
    <property type="entry name" value="PPM_2"/>
    <property type="match status" value="1"/>
</dbReference>
<keyword evidence="5 12" id="KW-0418">Kinase</keyword>
<dbReference type="Gene3D" id="3.60.40.10">
    <property type="entry name" value="PPM-type phosphatase domain"/>
    <property type="match status" value="1"/>
</dbReference>
<dbReference type="CDD" id="cd00143">
    <property type="entry name" value="PP2Cc"/>
    <property type="match status" value="1"/>
</dbReference>
<comment type="caution">
    <text evidence="12">The sequence shown here is derived from an EMBL/GenBank/DDBJ whole genome shotgun (WGS) entry which is preliminary data.</text>
</comment>
<dbReference type="EC" id="2.7.11.1" evidence="1"/>
<evidence type="ECO:0000313" key="12">
    <source>
        <dbReference type="EMBL" id="MBE9640623.1"/>
    </source>
</evidence>
<dbReference type="Pfam" id="PF00069">
    <property type="entry name" value="Pkinase"/>
    <property type="match status" value="1"/>
</dbReference>
<dbReference type="InterPro" id="IPR001932">
    <property type="entry name" value="PPM-type_phosphatase-like_dom"/>
</dbReference>
<reference evidence="12 13" key="1">
    <citation type="journal article" date="2021" name="Int. J. Syst. Evol. Microbiol.">
        <title>Salipiger mangrovisoli sp. nov., isolated from mangrove soil and the proposal for the reclassification of Paraphaeobacter pallidus as Salipiger pallidus comb. nov.</title>
        <authorList>
            <person name="Du J."/>
            <person name="Liu Y."/>
            <person name="Pei T."/>
            <person name="Deng M.R."/>
            <person name="Zhu H."/>
        </authorList>
    </citation>
    <scope>NUCLEOTIDE SEQUENCE [LARGE SCALE GENOMIC DNA]</scope>
    <source>
        <strain evidence="12 13">6D45A</strain>
    </source>
</reference>
<sequence>MDEPANLFPKRAMKAVLGGWSSAGVKPRNDDAISGRIPESAWELHTKGAVACIADGISTGRNSDKAAQISVIQFARDYYSAPESWPVRDCAGRLLTALNTWFHAQNRSGSPEAEGQVTTFTAVIARSQTLHVVHIGDTRALRLRSGRLRCLTEDHSARFMGEHEALTRALGIENDIRVDYLSEQMQAGDLYLLTSDGLHAVLSEARMAELLATGPLETQGDLEAAARGLCQAALDAGSDDNVSCMMLRVLDLPSESLTEAHSRLTAQVIPPRLAPGNRIDGWEVIEVLHASTRSNVYLVRRAGEDGRFVLKAPSKGFEDNLQYLDGFTLEQWVGRRIDNPQVMKIRPHEDSRFLYYVAEHVEGLTLRQWMEQHPTPSVAMILPLLGSLASALRAFHRMGMVHRDLKPENVILGADGRARIIDFGSVQVSGFRELARGGVEDMPEGSLNYIAPEVLLGQEASPRSDLYALGVIAWEMLAGDVPVDLEKRGKLPTRAEDWALPQISDKRSDLPEGAQAILARVLSVAPKARPQAMSEFLAELQSLAKGHGAGRPEFVPLLQRGSVTFWRGWALASTGLALLLLVVLLGGS</sequence>
<protein>
    <recommendedName>
        <fullName evidence="1">non-specific serine/threonine protein kinase</fullName>
        <ecNumber evidence="1">2.7.11.1</ecNumber>
    </recommendedName>
</protein>
<evidence type="ECO:0000256" key="9">
    <source>
        <dbReference type="SAM" id="Phobius"/>
    </source>
</evidence>
<dbReference type="Pfam" id="PF13672">
    <property type="entry name" value="PP2C_2"/>
    <property type="match status" value="1"/>
</dbReference>
<accession>A0ABR9XAU4</accession>
<evidence type="ECO:0000256" key="6">
    <source>
        <dbReference type="ARBA" id="ARBA00022840"/>
    </source>
</evidence>
<evidence type="ECO:0000313" key="13">
    <source>
        <dbReference type="Proteomes" id="UP000607796"/>
    </source>
</evidence>
<dbReference type="PROSITE" id="PS50011">
    <property type="entry name" value="PROTEIN_KINASE_DOM"/>
    <property type="match status" value="1"/>
</dbReference>
<dbReference type="SMART" id="SM00220">
    <property type="entry name" value="S_TKc"/>
    <property type="match status" value="1"/>
</dbReference>
<keyword evidence="9" id="KW-0812">Transmembrane</keyword>
<comment type="catalytic activity">
    <reaction evidence="7">
        <text>L-threonyl-[protein] + ATP = O-phospho-L-threonyl-[protein] + ADP + H(+)</text>
        <dbReference type="Rhea" id="RHEA:46608"/>
        <dbReference type="Rhea" id="RHEA-COMP:11060"/>
        <dbReference type="Rhea" id="RHEA-COMP:11605"/>
        <dbReference type="ChEBI" id="CHEBI:15378"/>
        <dbReference type="ChEBI" id="CHEBI:30013"/>
        <dbReference type="ChEBI" id="CHEBI:30616"/>
        <dbReference type="ChEBI" id="CHEBI:61977"/>
        <dbReference type="ChEBI" id="CHEBI:456216"/>
        <dbReference type="EC" id="2.7.11.1"/>
    </reaction>
</comment>
<evidence type="ECO:0000256" key="7">
    <source>
        <dbReference type="ARBA" id="ARBA00047899"/>
    </source>
</evidence>
<evidence type="ECO:0000256" key="5">
    <source>
        <dbReference type="ARBA" id="ARBA00022777"/>
    </source>
</evidence>
<keyword evidence="4" id="KW-0547">Nucleotide-binding</keyword>
<dbReference type="SUPFAM" id="SSF56112">
    <property type="entry name" value="Protein kinase-like (PK-like)"/>
    <property type="match status" value="1"/>
</dbReference>
<dbReference type="InterPro" id="IPR011009">
    <property type="entry name" value="Kinase-like_dom_sf"/>
</dbReference>
<keyword evidence="9" id="KW-1133">Transmembrane helix</keyword>
<dbReference type="InterPro" id="IPR008271">
    <property type="entry name" value="Ser/Thr_kinase_AS"/>
</dbReference>
<keyword evidence="9" id="KW-0472">Membrane</keyword>
<dbReference type="CDD" id="cd14014">
    <property type="entry name" value="STKc_PknB_like"/>
    <property type="match status" value="1"/>
</dbReference>
<feature type="domain" description="PPM-type phosphatase" evidence="11">
    <location>
        <begin position="19"/>
        <end position="249"/>
    </location>
</feature>
<keyword evidence="3" id="KW-0808">Transferase</keyword>
<dbReference type="SUPFAM" id="SSF81606">
    <property type="entry name" value="PP2C-like"/>
    <property type="match status" value="1"/>
</dbReference>
<dbReference type="InterPro" id="IPR036457">
    <property type="entry name" value="PPM-type-like_dom_sf"/>
</dbReference>
<proteinExistence type="predicted"/>
<dbReference type="Gene3D" id="1.10.510.10">
    <property type="entry name" value="Transferase(Phosphotransferase) domain 1"/>
    <property type="match status" value="1"/>
</dbReference>
<dbReference type="SMART" id="SM00331">
    <property type="entry name" value="PP2C_SIG"/>
    <property type="match status" value="1"/>
</dbReference>
<name>A0ABR9XAU4_9RHOB</name>
<evidence type="ECO:0000259" key="11">
    <source>
        <dbReference type="PROSITE" id="PS51746"/>
    </source>
</evidence>
<feature type="domain" description="Protein kinase" evidence="10">
    <location>
        <begin position="282"/>
        <end position="543"/>
    </location>
</feature>
<keyword evidence="6" id="KW-0067">ATP-binding</keyword>
<comment type="catalytic activity">
    <reaction evidence="8">
        <text>L-seryl-[protein] + ATP = O-phospho-L-seryl-[protein] + ADP + H(+)</text>
        <dbReference type="Rhea" id="RHEA:17989"/>
        <dbReference type="Rhea" id="RHEA-COMP:9863"/>
        <dbReference type="Rhea" id="RHEA-COMP:11604"/>
        <dbReference type="ChEBI" id="CHEBI:15378"/>
        <dbReference type="ChEBI" id="CHEBI:29999"/>
        <dbReference type="ChEBI" id="CHEBI:30616"/>
        <dbReference type="ChEBI" id="CHEBI:83421"/>
        <dbReference type="ChEBI" id="CHEBI:456216"/>
        <dbReference type="EC" id="2.7.11.1"/>
    </reaction>
</comment>
<keyword evidence="13" id="KW-1185">Reference proteome</keyword>
<evidence type="ECO:0000256" key="3">
    <source>
        <dbReference type="ARBA" id="ARBA00022679"/>
    </source>
</evidence>
<evidence type="ECO:0000256" key="4">
    <source>
        <dbReference type="ARBA" id="ARBA00022741"/>
    </source>
</evidence>
<evidence type="ECO:0000256" key="1">
    <source>
        <dbReference type="ARBA" id="ARBA00012513"/>
    </source>
</evidence>
<evidence type="ECO:0000256" key="8">
    <source>
        <dbReference type="ARBA" id="ARBA00048679"/>
    </source>
</evidence>
<evidence type="ECO:0000259" key="10">
    <source>
        <dbReference type="PROSITE" id="PS50011"/>
    </source>
</evidence>
<keyword evidence="2" id="KW-0723">Serine/threonine-protein kinase</keyword>
<dbReference type="EMBL" id="JADFFK010000039">
    <property type="protein sequence ID" value="MBE9640623.1"/>
    <property type="molecule type" value="Genomic_DNA"/>
</dbReference>
<gene>
    <name evidence="12" type="ORF">IQ782_27610</name>
</gene>
<dbReference type="SMART" id="SM00332">
    <property type="entry name" value="PP2Cc"/>
    <property type="match status" value="1"/>
</dbReference>
<dbReference type="PANTHER" id="PTHR24356">
    <property type="entry name" value="SERINE/THREONINE-PROTEIN KINASE"/>
    <property type="match status" value="1"/>
</dbReference>
<dbReference type="PROSITE" id="PS00108">
    <property type="entry name" value="PROTEIN_KINASE_ST"/>
    <property type="match status" value="1"/>
</dbReference>
<dbReference type="PANTHER" id="PTHR24356:SF163">
    <property type="entry name" value="3-PHOSPHOINOSITIDE-DEPENDENT PROTEIN KINASE 1-RELATED"/>
    <property type="match status" value="1"/>
</dbReference>
<dbReference type="Proteomes" id="UP000607796">
    <property type="component" value="Unassembled WGS sequence"/>
</dbReference>
<evidence type="ECO:0000256" key="2">
    <source>
        <dbReference type="ARBA" id="ARBA00022527"/>
    </source>
</evidence>
<dbReference type="GO" id="GO:0016301">
    <property type="term" value="F:kinase activity"/>
    <property type="evidence" value="ECO:0007669"/>
    <property type="project" value="UniProtKB-KW"/>
</dbReference>
<dbReference type="RefSeq" id="WP_194137889.1">
    <property type="nucleotide sequence ID" value="NZ_JADFFK010000039.1"/>
</dbReference>
<organism evidence="12 13">
    <name type="scientific">Salipiger mangrovisoli</name>
    <dbReference type="NCBI Taxonomy" id="2865933"/>
    <lineage>
        <taxon>Bacteria</taxon>
        <taxon>Pseudomonadati</taxon>
        <taxon>Pseudomonadota</taxon>
        <taxon>Alphaproteobacteria</taxon>
        <taxon>Rhodobacterales</taxon>
        <taxon>Roseobacteraceae</taxon>
        <taxon>Salipiger</taxon>
    </lineage>
</organism>
<dbReference type="InterPro" id="IPR050236">
    <property type="entry name" value="Ser_Thr_kinase_AGC"/>
</dbReference>
<dbReference type="InterPro" id="IPR000719">
    <property type="entry name" value="Prot_kinase_dom"/>
</dbReference>